<protein>
    <recommendedName>
        <fullName evidence="5">HAD family hydrolase</fullName>
    </recommendedName>
</protein>
<proteinExistence type="predicted"/>
<keyword evidence="3" id="KW-0460">Magnesium</keyword>
<evidence type="ECO:0000256" key="3">
    <source>
        <dbReference type="ARBA" id="ARBA00022842"/>
    </source>
</evidence>
<dbReference type="InterPro" id="IPR036412">
    <property type="entry name" value="HAD-like_sf"/>
</dbReference>
<name>A0A0F8YUQ5_9ZZZZ</name>
<dbReference type="GO" id="GO:0016791">
    <property type="term" value="F:phosphatase activity"/>
    <property type="evidence" value="ECO:0007669"/>
    <property type="project" value="TreeGrafter"/>
</dbReference>
<dbReference type="NCBIfam" id="TIGR01509">
    <property type="entry name" value="HAD-SF-IA-v3"/>
    <property type="match status" value="1"/>
</dbReference>
<dbReference type="SFLD" id="SFLDG01129">
    <property type="entry name" value="C1.5:_HAD__Beta-PGM__Phosphata"/>
    <property type="match status" value="1"/>
</dbReference>
<comment type="cofactor">
    <cofactor evidence="1">
        <name>Mg(2+)</name>
        <dbReference type="ChEBI" id="CHEBI:18420"/>
    </cofactor>
</comment>
<dbReference type="AlphaFoldDB" id="A0A0F8YUQ5"/>
<reference evidence="4" key="1">
    <citation type="journal article" date="2015" name="Nature">
        <title>Complex archaea that bridge the gap between prokaryotes and eukaryotes.</title>
        <authorList>
            <person name="Spang A."/>
            <person name="Saw J.H."/>
            <person name="Jorgensen S.L."/>
            <person name="Zaremba-Niedzwiedzka K."/>
            <person name="Martijn J."/>
            <person name="Lind A.E."/>
            <person name="van Eijk R."/>
            <person name="Schleper C."/>
            <person name="Guy L."/>
            <person name="Ettema T.J."/>
        </authorList>
    </citation>
    <scope>NUCLEOTIDE SEQUENCE</scope>
</reference>
<gene>
    <name evidence="4" type="ORF">LCGC14_2775870</name>
</gene>
<dbReference type="InterPro" id="IPR023214">
    <property type="entry name" value="HAD_sf"/>
</dbReference>
<dbReference type="Pfam" id="PF13419">
    <property type="entry name" value="HAD_2"/>
    <property type="match status" value="1"/>
</dbReference>
<keyword evidence="2" id="KW-0378">Hydrolase</keyword>
<dbReference type="NCBIfam" id="TIGR01549">
    <property type="entry name" value="HAD-SF-IA-v1"/>
    <property type="match status" value="1"/>
</dbReference>
<dbReference type="PANTHER" id="PTHR46470">
    <property type="entry name" value="N-ACYLNEURAMINATE-9-PHOSPHATASE"/>
    <property type="match status" value="1"/>
</dbReference>
<accession>A0A0F8YUQ5</accession>
<dbReference type="InterPro" id="IPR051400">
    <property type="entry name" value="HAD-like_hydrolase"/>
</dbReference>
<dbReference type="GO" id="GO:0019752">
    <property type="term" value="P:carboxylic acid metabolic process"/>
    <property type="evidence" value="ECO:0007669"/>
    <property type="project" value="UniProtKB-ARBA"/>
</dbReference>
<evidence type="ECO:0000256" key="2">
    <source>
        <dbReference type="ARBA" id="ARBA00022801"/>
    </source>
</evidence>
<dbReference type="PANTHER" id="PTHR46470:SF3">
    <property type="entry name" value="N-ACYLNEURAMINATE-9-PHOSPHATASE"/>
    <property type="match status" value="1"/>
</dbReference>
<dbReference type="Gene3D" id="1.10.150.240">
    <property type="entry name" value="Putative phosphatase, domain 2"/>
    <property type="match status" value="1"/>
</dbReference>
<dbReference type="EMBL" id="LAZR01051426">
    <property type="protein sequence ID" value="KKK85182.1"/>
    <property type="molecule type" value="Genomic_DNA"/>
</dbReference>
<dbReference type="InterPro" id="IPR023198">
    <property type="entry name" value="PGP-like_dom2"/>
</dbReference>
<organism evidence="4">
    <name type="scientific">marine sediment metagenome</name>
    <dbReference type="NCBI Taxonomy" id="412755"/>
    <lineage>
        <taxon>unclassified sequences</taxon>
        <taxon>metagenomes</taxon>
        <taxon>ecological metagenomes</taxon>
    </lineage>
</organism>
<dbReference type="InterPro" id="IPR041492">
    <property type="entry name" value="HAD_2"/>
</dbReference>
<dbReference type="NCBIfam" id="TIGR01662">
    <property type="entry name" value="HAD-SF-IIIA"/>
    <property type="match status" value="1"/>
</dbReference>
<evidence type="ECO:0008006" key="5">
    <source>
        <dbReference type="Google" id="ProtNLM"/>
    </source>
</evidence>
<evidence type="ECO:0000256" key="1">
    <source>
        <dbReference type="ARBA" id="ARBA00001946"/>
    </source>
</evidence>
<dbReference type="SFLD" id="SFLDS00003">
    <property type="entry name" value="Haloacid_Dehalogenase"/>
    <property type="match status" value="1"/>
</dbReference>
<dbReference type="InterPro" id="IPR006439">
    <property type="entry name" value="HAD-SF_hydro_IA"/>
</dbReference>
<sequence length="246" mass="28273">MNKTNTCKAVVFDLGDTLTTHIVDETTREDDVYTEVRSLFLKTGYSIPEVLYRESKIEMWKNWKEQSSRSGEEFSIETFLHHLLHNLGVKPKDIEKFILLITNIIYKCDLSSLVLTPSVEKTLEKLRQMSYLLGIISNTSYSYDHIFEILDRCQIANYFDVVLVSSREKICKPNPKIFQKALHLLQVSAGNTTFVGNDPQVDIEGAKRAGMKTILVVQSEDELTKFRSNNARVVANVEDILRYLKE</sequence>
<dbReference type="InterPro" id="IPR006549">
    <property type="entry name" value="HAD-SF_hydro_IIIA"/>
</dbReference>
<dbReference type="Gene3D" id="3.40.50.1000">
    <property type="entry name" value="HAD superfamily/HAD-like"/>
    <property type="match status" value="1"/>
</dbReference>
<evidence type="ECO:0000313" key="4">
    <source>
        <dbReference type="EMBL" id="KKK85182.1"/>
    </source>
</evidence>
<dbReference type="SUPFAM" id="SSF56784">
    <property type="entry name" value="HAD-like"/>
    <property type="match status" value="1"/>
</dbReference>
<comment type="caution">
    <text evidence="4">The sequence shown here is derived from an EMBL/GenBank/DDBJ whole genome shotgun (WGS) entry which is preliminary data.</text>
</comment>